<dbReference type="Pfam" id="PF13520">
    <property type="entry name" value="AA_permease_2"/>
    <property type="match status" value="1"/>
</dbReference>
<feature type="transmembrane region" description="Helical" evidence="10">
    <location>
        <begin position="1418"/>
        <end position="1439"/>
    </location>
</feature>
<feature type="transmembrane region" description="Helical" evidence="10">
    <location>
        <begin position="1580"/>
        <end position="1603"/>
    </location>
</feature>
<feature type="transmembrane region" description="Helical" evidence="10">
    <location>
        <begin position="1183"/>
        <end position="1202"/>
    </location>
</feature>
<keyword evidence="4 10" id="KW-0812">Transmembrane</keyword>
<evidence type="ECO:0000256" key="5">
    <source>
        <dbReference type="ARBA" id="ARBA00022695"/>
    </source>
</evidence>
<evidence type="ECO:0000256" key="9">
    <source>
        <dbReference type="SAM" id="MobiDB-lite"/>
    </source>
</evidence>
<feature type="compositionally biased region" description="Basic and acidic residues" evidence="9">
    <location>
        <begin position="896"/>
        <end position="906"/>
    </location>
</feature>
<dbReference type="GO" id="GO:0022857">
    <property type="term" value="F:transmembrane transporter activity"/>
    <property type="evidence" value="ECO:0007669"/>
    <property type="project" value="InterPro"/>
</dbReference>
<dbReference type="SUPFAM" id="SSF56399">
    <property type="entry name" value="ADP-ribosylation"/>
    <property type="match status" value="1"/>
</dbReference>
<feature type="compositionally biased region" description="Acidic residues" evidence="9">
    <location>
        <begin position="119"/>
        <end position="136"/>
    </location>
</feature>
<dbReference type="PROSITE" id="PS50127">
    <property type="entry name" value="UBC_2"/>
    <property type="match status" value="1"/>
</dbReference>
<dbReference type="PANTHER" id="PTHR21328">
    <property type="entry name" value="POLY ADP-RIBOSE POLYMERASE FAMILY, MEMBER PARP"/>
    <property type="match status" value="1"/>
</dbReference>
<comment type="caution">
    <text evidence="12">The sequence shown here is derived from an EMBL/GenBank/DDBJ whole genome shotgun (WGS) entry which is preliminary data.</text>
</comment>
<dbReference type="InterPro" id="IPR012317">
    <property type="entry name" value="Poly(ADP-ribose)pol_cat_dom"/>
</dbReference>
<feature type="transmembrane region" description="Helical" evidence="10">
    <location>
        <begin position="1336"/>
        <end position="1355"/>
    </location>
</feature>
<comment type="subcellular location">
    <subcellularLocation>
        <location evidence="1">Membrane</location>
        <topology evidence="1">Multi-pass membrane protein</topology>
    </subcellularLocation>
</comment>
<dbReference type="Gene3D" id="3.90.228.10">
    <property type="match status" value="1"/>
</dbReference>
<dbReference type="SUPFAM" id="SSF54495">
    <property type="entry name" value="UBC-like"/>
    <property type="match status" value="1"/>
</dbReference>
<evidence type="ECO:0000313" key="12">
    <source>
        <dbReference type="EMBL" id="KAF5865446.1"/>
    </source>
</evidence>
<dbReference type="InterPro" id="IPR002293">
    <property type="entry name" value="AA/rel_permease1"/>
</dbReference>
<feature type="region of interest" description="Disordered" evidence="9">
    <location>
        <begin position="830"/>
        <end position="862"/>
    </location>
</feature>
<dbReference type="InterPro" id="IPR016135">
    <property type="entry name" value="UBQ-conjugating_enzyme/RWD"/>
</dbReference>
<feature type="transmembrane region" description="Helical" evidence="10">
    <location>
        <begin position="1267"/>
        <end position="1295"/>
    </location>
</feature>
<dbReference type="Gene3D" id="1.20.1740.10">
    <property type="entry name" value="Amino acid/polyamine transporter I"/>
    <property type="match status" value="1"/>
</dbReference>
<dbReference type="FunFam" id="1.20.1740.10:FF:000025">
    <property type="entry name" value="High-affinity methionine permease"/>
    <property type="match status" value="1"/>
</dbReference>
<evidence type="ECO:0000313" key="13">
    <source>
        <dbReference type="Proteomes" id="UP000541154"/>
    </source>
</evidence>
<evidence type="ECO:0000256" key="10">
    <source>
        <dbReference type="SAM" id="Phobius"/>
    </source>
</evidence>
<dbReference type="Pfam" id="PF00179">
    <property type="entry name" value="UQ_con"/>
    <property type="match status" value="1"/>
</dbReference>
<feature type="compositionally biased region" description="Acidic residues" evidence="9">
    <location>
        <begin position="879"/>
        <end position="895"/>
    </location>
</feature>
<feature type="region of interest" description="Disordered" evidence="9">
    <location>
        <begin position="879"/>
        <end position="918"/>
    </location>
</feature>
<dbReference type="EMBL" id="SPNV01000019">
    <property type="protein sequence ID" value="KAF5865446.1"/>
    <property type="molecule type" value="Genomic_DNA"/>
</dbReference>
<dbReference type="GO" id="GO:0016779">
    <property type="term" value="F:nucleotidyltransferase activity"/>
    <property type="evidence" value="ECO:0007669"/>
    <property type="project" value="UniProtKB-KW"/>
</dbReference>
<feature type="transmembrane region" description="Helical" evidence="10">
    <location>
        <begin position="1223"/>
        <end position="1247"/>
    </location>
</feature>
<feature type="domain" description="UBC core" evidence="11">
    <location>
        <begin position="932"/>
        <end position="1100"/>
    </location>
</feature>
<feature type="region of interest" description="Disordered" evidence="9">
    <location>
        <begin position="111"/>
        <end position="136"/>
    </location>
</feature>
<keyword evidence="8 10" id="KW-0472">Membrane</keyword>
<proteinExistence type="predicted"/>
<accession>A0A8H6AEA1</accession>
<evidence type="ECO:0000256" key="2">
    <source>
        <dbReference type="ARBA" id="ARBA00022676"/>
    </source>
</evidence>
<evidence type="ECO:0000256" key="7">
    <source>
        <dbReference type="ARBA" id="ARBA00023027"/>
    </source>
</evidence>
<evidence type="ECO:0000256" key="8">
    <source>
        <dbReference type="ARBA" id="ARBA00023136"/>
    </source>
</evidence>
<gene>
    <name evidence="12" type="ORF">ETB97_003704</name>
</gene>
<organism evidence="12 13">
    <name type="scientific">Petromyces alliaceus</name>
    <name type="common">Aspergillus alliaceus</name>
    <dbReference type="NCBI Taxonomy" id="209559"/>
    <lineage>
        <taxon>Eukaryota</taxon>
        <taxon>Fungi</taxon>
        <taxon>Dikarya</taxon>
        <taxon>Ascomycota</taxon>
        <taxon>Pezizomycotina</taxon>
        <taxon>Eurotiomycetes</taxon>
        <taxon>Eurotiomycetidae</taxon>
        <taxon>Eurotiales</taxon>
        <taxon>Aspergillaceae</taxon>
        <taxon>Aspergillus</taxon>
        <taxon>Aspergillus subgen. Circumdati</taxon>
    </lineage>
</organism>
<dbReference type="CDD" id="cd23802">
    <property type="entry name" value="UBCc_UBE2Q"/>
    <property type="match status" value="1"/>
</dbReference>
<keyword evidence="3" id="KW-0808">Transferase</keyword>
<dbReference type="Gene3D" id="3.10.110.10">
    <property type="entry name" value="Ubiquitin Conjugating Enzyme"/>
    <property type="match status" value="1"/>
</dbReference>
<feature type="transmembrane region" description="Helical" evidence="10">
    <location>
        <begin position="1469"/>
        <end position="1488"/>
    </location>
</feature>
<evidence type="ECO:0000256" key="4">
    <source>
        <dbReference type="ARBA" id="ARBA00022692"/>
    </source>
</evidence>
<dbReference type="GO" id="GO:0016020">
    <property type="term" value="C:membrane"/>
    <property type="evidence" value="ECO:0007669"/>
    <property type="project" value="UniProtKB-SubCell"/>
</dbReference>
<dbReference type="GO" id="GO:0003950">
    <property type="term" value="F:NAD+ poly-ADP-ribosyltransferase activity"/>
    <property type="evidence" value="ECO:0007669"/>
    <property type="project" value="InterPro"/>
</dbReference>
<dbReference type="InterPro" id="IPR051838">
    <property type="entry name" value="ARTD_PARP"/>
</dbReference>
<keyword evidence="6 10" id="KW-1133">Transmembrane helix</keyword>
<feature type="transmembrane region" description="Helical" evidence="10">
    <location>
        <begin position="1549"/>
        <end position="1568"/>
    </location>
</feature>
<dbReference type="Pfam" id="PF00644">
    <property type="entry name" value="PARP"/>
    <property type="match status" value="1"/>
</dbReference>
<keyword evidence="2" id="KW-0328">Glycosyltransferase</keyword>
<dbReference type="FunFam" id="3.10.110.10:FF:000107">
    <property type="entry name" value="Ubiquitin conjugating enzyme, putative"/>
    <property type="match status" value="1"/>
</dbReference>
<evidence type="ECO:0000256" key="3">
    <source>
        <dbReference type="ARBA" id="ARBA00022679"/>
    </source>
</evidence>
<feature type="transmembrane region" description="Helical" evidence="10">
    <location>
        <begin position="1307"/>
        <end position="1324"/>
    </location>
</feature>
<protein>
    <recommendedName>
        <fullName evidence="11">UBC core domain-containing protein</fullName>
    </recommendedName>
</protein>
<keyword evidence="5" id="KW-0548">Nucleotidyltransferase</keyword>
<keyword evidence="7" id="KW-0520">NAD</keyword>
<feature type="transmembrane region" description="Helical" evidence="10">
    <location>
        <begin position="1615"/>
        <end position="1638"/>
    </location>
</feature>
<evidence type="ECO:0000256" key="6">
    <source>
        <dbReference type="ARBA" id="ARBA00022989"/>
    </source>
</evidence>
<reference evidence="12 13" key="1">
    <citation type="submission" date="2019-04" db="EMBL/GenBank/DDBJ databases">
        <title>Aspergillus burnettii sp. nov., novel species from soil in southeast Queensland.</title>
        <authorList>
            <person name="Gilchrist C.L.M."/>
            <person name="Pitt J.I."/>
            <person name="Lange L."/>
            <person name="Lacey H.J."/>
            <person name="Vuong D."/>
            <person name="Midgley D.J."/>
            <person name="Greenfield P."/>
            <person name="Bradbury M."/>
            <person name="Lacey E."/>
            <person name="Busk P.K."/>
            <person name="Pilgaard B."/>
            <person name="Chooi Y.H."/>
            <person name="Piggott A.M."/>
        </authorList>
    </citation>
    <scope>NUCLEOTIDE SEQUENCE [LARGE SCALE GENOMIC DNA]</scope>
    <source>
        <strain evidence="12 13">FRR 5400</strain>
    </source>
</reference>
<name>A0A8H6AEA1_PETAA</name>
<sequence>MPRKDFQRDLAQASVPGRFPRLRNVRPGEEHGSILFTYMVPFSSNTIELQTSIFDTYDYPDDHTYFTFAASDNIPEAVSQVLDSTQPVFAGFPIHQFLECVSDSIDDALLGNGSAPPIQEDDATESETPSDDDNDDWDVDYGSICLSTPDRLEVLKQIRSDMGAVKKAGYRVGFIGEVTESLIISISCRIAKLAISKVAMQAWNVHPTQYLVLLLRYPLGYRQLEEIVWTSPSRSPQIRMRVGLCDSYKPGVATAIQAFDSTDSEIPGKVANQGPDLQSFFIGDSIHTLLNTHFVSLVRQRLQHNFTWTGAELYSNNSQGKMADPEELTRELYFVRETWNDITPRFLRADHISEGKAQLSFPLIAMQFTLRRFVKCTEFCLNCYCKVEAGFEALMPYVCSKSLCLYQYMKLGMGPSLEWKIVSQPYVIDMLVSFTYSRAAYNRLQDFPTGLGMVVPTAYGKRRTERIYSAKLNLDKMELLAEGKPDLREGDWIMITRHGSNLRTCQPQWHCRVQDADLLPSIVVSSPVTRWALHGHSPPFTSGDLVQFVCYKECFDDLPDNVKCEAMVMLLDTLPNIDEMRSFVLSHPNANSKRSLASWGERISPSALYALRWIVASNRSCIRYEDDPEHQISGLEGYAQFRLAQGAPDKEQRFVSAVRSQPSSQNQLYPTLFAWHGSPLYNWHSILREGLHFKTVAHGRSSGDGVYMSPQFNYSVTYASQGSASLSWPNSILNIQMALSLNEVVNAPMQFVTCNGYYVVDQLDWIQPRYLIIAYKNECLKLGESGVKPSDFYTQDPGHAAVGPNSKRLILPISAVSSHHKALFSDISDSQSRSSNFFGRATQNSTPDGQLSDDGILLSDEDPDSVATLADDYWLLESEGQESDDSNDSDNEATNEDLHDLSETDFRPGSLDESSLKLLGPPQYATTLATKSLQKHLQATLKLQEREPLHTLGWYVNPNMVNNVYQWIVELHSFEPSLPLAKDLKEAGLTSVVLELRFLAQFPMSPPFVRVIRPRFLPFSRGGGGHVTAGGAMCLELLTSSGWSPASSIESVLLQVRMALTSTDPVPARLEKEHTLDYSVGEAVSAFSGDALIHPGDRAILTAPTSSQKHWEVFSTLFDTFVTGSWSYVSITKAAPTEGEERSDNDSIIDTGSLQYTAEGGLNSSKLTYQEASGAPIEVNSPLGYSVGSVTVVFLNLSKMIGTGVFSTPSSVLRGAGSVGLSLFYWTIGYLMASSTLSVYLEFASYFPSRSGSEVVYLEQAYPRPKYLVPTVFAMQTVLFSFSSSNAVVLAQYLFKLAETESTDWKLKGVAIASYTVAVLFLVFDTKWSLRLANAIGFVKLITLVFIGITGLVVLGGHTSIKDPTLNFRNAFDGSSSATVYGATNAFVKVMFSYQGYENAFNVVNEVKNPIKILRWSAPLSLFITAALYILANVAYFSAASKEEILNSKVVAASIFFEKVFGNHGASRALNFLICLSAFGNLLAVLIGQSRMIRECGRQGVLPFTTFWTSTKPFGTPLGPYFLKWALTLLMILAPPAGDAFNFVVDLSIYPLNLFAFLLAIGLVITRVRRRRLRFPRSEYRAWDIAVLFSILSNLYMIVAPWYPPTAGATGGDVSFWYATYIVVGLGVIAFCCAYYYFWIKVLPQWSGYEFRQTVLRLENGEVAHKLVKVPKDRLASWDAEHDAAGRPNDCFILVDAGGGTVDAITYKAEEYGPLRLEREGVGVGPAGALCGSSYLNERFRKTHTQALEKRDLLREQRCEE</sequence>
<evidence type="ECO:0000259" key="11">
    <source>
        <dbReference type="PROSITE" id="PS50127"/>
    </source>
</evidence>
<keyword evidence="13" id="KW-1185">Reference proteome</keyword>
<evidence type="ECO:0000256" key="1">
    <source>
        <dbReference type="ARBA" id="ARBA00004141"/>
    </source>
</evidence>
<dbReference type="Proteomes" id="UP000541154">
    <property type="component" value="Unassembled WGS sequence"/>
</dbReference>
<dbReference type="InterPro" id="IPR000608">
    <property type="entry name" value="UBC"/>
</dbReference>